<dbReference type="RefSeq" id="WP_028182129.1">
    <property type="nucleotide sequence ID" value="NZ_CP088280.1"/>
</dbReference>
<protein>
    <submittedName>
        <fullName evidence="1">Uncharacterized protein</fullName>
    </submittedName>
</protein>
<reference evidence="1" key="2">
    <citation type="submission" date="2020-06" db="EMBL/GenBank/DDBJ databases">
        <title>Whole Genome Sequence of Bradyrhizobium sp. Strain 323S2.</title>
        <authorList>
            <person name="Bromfield E.S.P."/>
        </authorList>
    </citation>
    <scope>NUCLEOTIDE SEQUENCE [LARGE SCALE GENOMIC DNA]</scope>
    <source>
        <strain evidence="1">323S2</strain>
    </source>
</reference>
<accession>A0A7Z0Q665</accession>
<dbReference type="AlphaFoldDB" id="A0A7Z0Q665"/>
<reference evidence="2 3" key="3">
    <citation type="journal article" date="2022" name="Int. J. Syst. Evol. Microbiol.">
        <title>Strains of Bradyrhizobium barranii sp. nov. associated with legumes native to Canada are symbionts of soybeans and belong to different subspecies (subsp. barranii subsp. nov. and subsp. apii subsp. nov.) and symbiovars (sv. glycinearum and sv. septentrionale).</title>
        <authorList>
            <person name="Bromfield E.S.P."/>
            <person name="Cloutier S."/>
            <person name="Wasai-Hara S."/>
            <person name="Minamisawa K."/>
        </authorList>
    </citation>
    <scope>NUCLEOTIDE SEQUENCE [LARGE SCALE GENOMIC DNA]</scope>
    <source>
        <strain evidence="2 3">323S2</strain>
    </source>
</reference>
<reference evidence="2 3" key="1">
    <citation type="journal article" date="2017" name="Syst. Appl. Microbiol.">
        <title>Soybeans inoculated with root zone soils of Canadian native legumes harbour diverse and novel Bradyrhizobium spp. that possess agricultural potential.</title>
        <authorList>
            <person name="Bromfield E.S.P."/>
            <person name="Cloutier S."/>
            <person name="Tambong J.T."/>
            <person name="Tran Thi T.V."/>
        </authorList>
    </citation>
    <scope>NUCLEOTIDE SEQUENCE [LARGE SCALE GENOMIC DNA]</scope>
    <source>
        <strain evidence="2 3">323S2</strain>
    </source>
</reference>
<sequence>MSLIDDKTTKQMIDAAMARGAKPEIESVSFALLDARFRAFEISMRLDSVIAGVRAVRATVTIPVLDVA</sequence>
<organism evidence="1">
    <name type="scientific">Bradyrhizobium barranii subsp. barranii</name>
    <dbReference type="NCBI Taxonomy" id="2823807"/>
    <lineage>
        <taxon>Bacteria</taxon>
        <taxon>Pseudomonadati</taxon>
        <taxon>Pseudomonadota</taxon>
        <taxon>Alphaproteobacteria</taxon>
        <taxon>Hyphomicrobiales</taxon>
        <taxon>Nitrobacteraceae</taxon>
        <taxon>Bradyrhizobium</taxon>
        <taxon>Bradyrhizobium barranii</taxon>
    </lineage>
</organism>
<evidence type="ECO:0000313" key="3">
    <source>
        <dbReference type="Proteomes" id="UP000564836"/>
    </source>
</evidence>
<name>A0A7Z0Q665_9BRAD</name>
<proteinExistence type="predicted"/>
<dbReference type="EMBL" id="JACBFH010000001">
    <property type="protein sequence ID" value="NYY87402.1"/>
    <property type="molecule type" value="Genomic_DNA"/>
</dbReference>
<evidence type="ECO:0000313" key="1">
    <source>
        <dbReference type="EMBL" id="NYY87402.1"/>
    </source>
</evidence>
<dbReference type="EMBL" id="CP088280">
    <property type="protein sequence ID" value="UGX96446.1"/>
    <property type="molecule type" value="Genomic_DNA"/>
</dbReference>
<dbReference type="Proteomes" id="UP000564836">
    <property type="component" value="Chromosome"/>
</dbReference>
<gene>
    <name evidence="2" type="ORF">G6321_00015410</name>
    <name evidence="1" type="ORF">G6321_02860</name>
</gene>
<dbReference type="GeneID" id="93214635"/>
<evidence type="ECO:0000313" key="2">
    <source>
        <dbReference type="EMBL" id="UGX96446.1"/>
    </source>
</evidence>